<evidence type="ECO:0000256" key="1">
    <source>
        <dbReference type="ARBA" id="ARBA00002448"/>
    </source>
</evidence>
<evidence type="ECO:0000256" key="6">
    <source>
        <dbReference type="ARBA" id="ARBA00012288"/>
    </source>
</evidence>
<dbReference type="PROSITE" id="PS00906">
    <property type="entry name" value="UROD_1"/>
    <property type="match status" value="1"/>
</dbReference>
<dbReference type="EC" id="4.1.1.37" evidence="6 11"/>
<dbReference type="EMBL" id="HBGG01001938">
    <property type="protein sequence ID" value="CAD9198833.1"/>
    <property type="molecule type" value="Transcribed_RNA"/>
</dbReference>
<dbReference type="NCBIfam" id="TIGR01464">
    <property type="entry name" value="hemE"/>
    <property type="match status" value="1"/>
</dbReference>
<name>A0A7S1SHD1_9CHLO</name>
<dbReference type="PANTHER" id="PTHR21091">
    <property type="entry name" value="METHYLTETRAHYDROFOLATE:HOMOCYSTEINE METHYLTRANSFERASE RELATED"/>
    <property type="match status" value="1"/>
</dbReference>
<dbReference type="InterPro" id="IPR000257">
    <property type="entry name" value="Uroporphyrinogen_deCOase"/>
</dbReference>
<evidence type="ECO:0000259" key="14">
    <source>
        <dbReference type="PROSITE" id="PS00906"/>
    </source>
</evidence>
<evidence type="ECO:0000256" key="11">
    <source>
        <dbReference type="RuleBase" id="RU000554"/>
    </source>
</evidence>
<dbReference type="Pfam" id="PF01208">
    <property type="entry name" value="URO-D"/>
    <property type="match status" value="1"/>
</dbReference>
<evidence type="ECO:0000256" key="12">
    <source>
        <dbReference type="RuleBase" id="RU004169"/>
    </source>
</evidence>
<evidence type="ECO:0000256" key="13">
    <source>
        <dbReference type="SAM" id="MobiDB-lite"/>
    </source>
</evidence>
<comment type="subcellular location">
    <subcellularLocation>
        <location evidence="2">Plastid</location>
        <location evidence="2">Chloroplast</location>
    </subcellularLocation>
</comment>
<evidence type="ECO:0000256" key="2">
    <source>
        <dbReference type="ARBA" id="ARBA00004229"/>
    </source>
</evidence>
<dbReference type="AlphaFoldDB" id="A0A7S1SHD1"/>
<feature type="domain" description="Uroporphyrinogen decarboxylase (URO-D)" evidence="15">
    <location>
        <begin position="172"/>
        <end position="188"/>
    </location>
</feature>
<comment type="similarity">
    <text evidence="4 12">Belongs to the uroporphyrinogen decarboxylase family.</text>
</comment>
<dbReference type="InterPro" id="IPR038071">
    <property type="entry name" value="UROD/MetE-like_sf"/>
</dbReference>
<dbReference type="PROSITE" id="PS00907">
    <property type="entry name" value="UROD_2"/>
    <property type="match status" value="1"/>
</dbReference>
<dbReference type="SUPFAM" id="SSF51726">
    <property type="entry name" value="UROD/MetE-like"/>
    <property type="match status" value="1"/>
</dbReference>
<evidence type="ECO:0000256" key="9">
    <source>
        <dbReference type="ARBA" id="ARBA00023244"/>
    </source>
</evidence>
<evidence type="ECO:0000256" key="5">
    <source>
        <dbReference type="ARBA" id="ARBA00011738"/>
    </source>
</evidence>
<dbReference type="CDD" id="cd00717">
    <property type="entry name" value="URO-D"/>
    <property type="match status" value="1"/>
</dbReference>
<organism evidence="16">
    <name type="scientific">Tetraselmis chuii</name>
    <dbReference type="NCBI Taxonomy" id="63592"/>
    <lineage>
        <taxon>Eukaryota</taxon>
        <taxon>Viridiplantae</taxon>
        <taxon>Chlorophyta</taxon>
        <taxon>core chlorophytes</taxon>
        <taxon>Chlorodendrophyceae</taxon>
        <taxon>Chlorodendrales</taxon>
        <taxon>Chlorodendraceae</taxon>
        <taxon>Tetraselmis</taxon>
    </lineage>
</organism>
<evidence type="ECO:0000256" key="7">
    <source>
        <dbReference type="ARBA" id="ARBA00022793"/>
    </source>
</evidence>
<keyword evidence="9 11" id="KW-0627">Porphyrin biosynthesis</keyword>
<feature type="domain" description="Uroporphyrinogen decarboxylase (URO-D)" evidence="14">
    <location>
        <begin position="53"/>
        <end position="62"/>
    </location>
</feature>
<dbReference type="Gene3D" id="3.20.20.210">
    <property type="match status" value="1"/>
</dbReference>
<comment type="catalytic activity">
    <reaction evidence="10 11">
        <text>uroporphyrinogen III + 4 H(+) = coproporphyrinogen III + 4 CO2</text>
        <dbReference type="Rhea" id="RHEA:19865"/>
        <dbReference type="ChEBI" id="CHEBI:15378"/>
        <dbReference type="ChEBI" id="CHEBI:16526"/>
        <dbReference type="ChEBI" id="CHEBI:57308"/>
        <dbReference type="ChEBI" id="CHEBI:57309"/>
        <dbReference type="EC" id="4.1.1.37"/>
    </reaction>
</comment>
<dbReference type="UniPathway" id="UPA00251">
    <property type="reaction ID" value="UER00321"/>
</dbReference>
<dbReference type="PANTHER" id="PTHR21091:SF167">
    <property type="entry name" value="UROPORPHYRINOGEN DECARBOXYLASE 1, CHLOROPLASTIC"/>
    <property type="match status" value="1"/>
</dbReference>
<dbReference type="FunFam" id="3.20.20.210:FF:000006">
    <property type="entry name" value="Uroporphyrinogen decarboxylase"/>
    <property type="match status" value="1"/>
</dbReference>
<evidence type="ECO:0000256" key="3">
    <source>
        <dbReference type="ARBA" id="ARBA00004804"/>
    </source>
</evidence>
<evidence type="ECO:0000256" key="4">
    <source>
        <dbReference type="ARBA" id="ARBA00009935"/>
    </source>
</evidence>
<comment type="subunit">
    <text evidence="5">Homodimer.</text>
</comment>
<comment type="function">
    <text evidence="1">Catalyzes the decarboxylation of four acetate groups of uroporphyrinogen-III to yield coproporphyrinogen-III.</text>
</comment>
<dbReference type="GO" id="GO:0009507">
    <property type="term" value="C:chloroplast"/>
    <property type="evidence" value="ECO:0007669"/>
    <property type="project" value="UniProtKB-SubCell"/>
</dbReference>
<comment type="pathway">
    <text evidence="3 11">Porphyrin-containing compound metabolism; protoporphyrin-IX biosynthesis; coproporphyrinogen-III from 5-aminolevulinate: step 4/4.</text>
</comment>
<sequence>MSKSTNMPRPIRTPSRAACRQKRTGRLSAVAVNASQDPLMVRTARGEACERAPAWMMRQAGRYQQAYRDLALKHPGFRERSENTDLICQISLQPWESFKPDGVILFSDILTPVPAMGIAMEIDDRKGPIIDDPLKTKEQMSSYHAINLDKVSFVGESLSILRNEVGDGAAVLGFVGSPWTLATYVIEGKSSTIYKTIKTMMFTDPELLDALLSFLASEIAAYAIYQIKSGAQVLQIFDSWGGQLPPTLWEKWSKPYIQQIVQACKAEYPDTPLTLYANGSGGLLERMSTTGVDTIGLDWTTDMADARARLGNDVSVQGNVDPAILFADQEAITAAIKDCRSKAGATGHVLNLGHGVLVGTPEENVAHFFDTNRSLTHASV</sequence>
<reference evidence="16" key="1">
    <citation type="submission" date="2021-01" db="EMBL/GenBank/DDBJ databases">
        <authorList>
            <person name="Corre E."/>
            <person name="Pelletier E."/>
            <person name="Niang G."/>
            <person name="Scheremetjew M."/>
            <person name="Finn R."/>
            <person name="Kale V."/>
            <person name="Holt S."/>
            <person name="Cochrane G."/>
            <person name="Meng A."/>
            <person name="Brown T."/>
            <person name="Cohen L."/>
        </authorList>
    </citation>
    <scope>NUCLEOTIDE SEQUENCE</scope>
    <source>
        <strain evidence="16">PLY429</strain>
    </source>
</reference>
<dbReference type="GO" id="GO:0006782">
    <property type="term" value="P:protoporphyrinogen IX biosynthetic process"/>
    <property type="evidence" value="ECO:0007669"/>
    <property type="project" value="UniProtKB-UniPathway"/>
</dbReference>
<keyword evidence="7 11" id="KW-0210">Decarboxylase</keyword>
<dbReference type="GO" id="GO:0004853">
    <property type="term" value="F:uroporphyrinogen decarboxylase activity"/>
    <property type="evidence" value="ECO:0007669"/>
    <property type="project" value="UniProtKB-EC"/>
</dbReference>
<feature type="region of interest" description="Disordered" evidence="13">
    <location>
        <begin position="1"/>
        <end position="22"/>
    </location>
</feature>
<dbReference type="InterPro" id="IPR006361">
    <property type="entry name" value="Uroporphyrinogen_deCO2ase_HemE"/>
</dbReference>
<keyword evidence="8 11" id="KW-0456">Lyase</keyword>
<gene>
    <name evidence="16" type="ORF">TCHU04912_LOCUS1066</name>
</gene>
<evidence type="ECO:0000256" key="10">
    <source>
        <dbReference type="ARBA" id="ARBA00048033"/>
    </source>
</evidence>
<evidence type="ECO:0000313" key="16">
    <source>
        <dbReference type="EMBL" id="CAD9198833.1"/>
    </source>
</evidence>
<protein>
    <recommendedName>
        <fullName evidence="6 11">Uroporphyrinogen decarboxylase</fullName>
        <ecNumber evidence="6 11">4.1.1.37</ecNumber>
    </recommendedName>
</protein>
<accession>A0A7S1SHD1</accession>
<proteinExistence type="inferred from homology"/>
<evidence type="ECO:0000256" key="8">
    <source>
        <dbReference type="ARBA" id="ARBA00023239"/>
    </source>
</evidence>
<evidence type="ECO:0000259" key="15">
    <source>
        <dbReference type="PROSITE" id="PS00907"/>
    </source>
</evidence>